<sequence>MLSLQLLLVFQAFVVLIIFLLTVEFFKLRKACKQLPPGPTPLPWLGNLLHLNFQFHRDLLMEVFLLRCF</sequence>
<dbReference type="Proteomes" id="UP000694552">
    <property type="component" value="Unplaced"/>
</dbReference>
<feature type="transmembrane region" description="Helical" evidence="1">
    <location>
        <begin position="6"/>
        <end position="26"/>
    </location>
</feature>
<accession>A0A8C8AV70</accession>
<reference evidence="2" key="1">
    <citation type="submission" date="2025-08" db="UniProtKB">
        <authorList>
            <consortium name="Ensembl"/>
        </authorList>
    </citation>
    <scope>IDENTIFICATION</scope>
</reference>
<proteinExistence type="predicted"/>
<reference evidence="2" key="2">
    <citation type="submission" date="2025-09" db="UniProtKB">
        <authorList>
            <consortium name="Ensembl"/>
        </authorList>
    </citation>
    <scope>IDENTIFICATION</scope>
</reference>
<dbReference type="Ensembl" id="ENSOSUT00000010876.1">
    <property type="protein sequence ID" value="ENSOSUP00000010507.1"/>
    <property type="gene ID" value="ENSOSUG00000007657.1"/>
</dbReference>
<evidence type="ECO:0000313" key="3">
    <source>
        <dbReference type="Proteomes" id="UP000694552"/>
    </source>
</evidence>
<evidence type="ECO:0000256" key="1">
    <source>
        <dbReference type="SAM" id="Phobius"/>
    </source>
</evidence>
<name>A0A8C8AV70_9STRI</name>
<keyword evidence="1" id="KW-0812">Transmembrane</keyword>
<dbReference type="AlphaFoldDB" id="A0A8C8AV70"/>
<evidence type="ECO:0000313" key="2">
    <source>
        <dbReference type="Ensembl" id="ENSOSUP00000010507.1"/>
    </source>
</evidence>
<evidence type="ECO:0008006" key="4">
    <source>
        <dbReference type="Google" id="ProtNLM"/>
    </source>
</evidence>
<keyword evidence="1" id="KW-0472">Membrane</keyword>
<keyword evidence="3" id="KW-1185">Reference proteome</keyword>
<keyword evidence="1" id="KW-1133">Transmembrane helix</keyword>
<protein>
    <recommendedName>
        <fullName evidence="4">Cytochrome P450</fullName>
    </recommendedName>
</protein>
<organism evidence="2 3">
    <name type="scientific">Otus sunia</name>
    <name type="common">Oriental scops-owl</name>
    <dbReference type="NCBI Taxonomy" id="257818"/>
    <lineage>
        <taxon>Eukaryota</taxon>
        <taxon>Metazoa</taxon>
        <taxon>Chordata</taxon>
        <taxon>Craniata</taxon>
        <taxon>Vertebrata</taxon>
        <taxon>Euteleostomi</taxon>
        <taxon>Archelosauria</taxon>
        <taxon>Archosauria</taxon>
        <taxon>Dinosauria</taxon>
        <taxon>Saurischia</taxon>
        <taxon>Theropoda</taxon>
        <taxon>Coelurosauria</taxon>
        <taxon>Aves</taxon>
        <taxon>Neognathae</taxon>
        <taxon>Neoaves</taxon>
        <taxon>Telluraves</taxon>
        <taxon>Strigiformes</taxon>
        <taxon>Strigidae</taxon>
        <taxon>Otus</taxon>
    </lineage>
</organism>